<dbReference type="STRING" id="6211.A0A0S4MNK7"/>
<proteinExistence type="predicted"/>
<dbReference type="EMBL" id="LN901746">
    <property type="protein sequence ID" value="CUT98430.1"/>
    <property type="molecule type" value="Genomic_DNA"/>
</dbReference>
<dbReference type="OrthoDB" id="6310869at2759"/>
<name>A0A0S4MNK7_ECHMU</name>
<reference evidence="1" key="2">
    <citation type="submission" date="2015-11" db="EMBL/GenBank/DDBJ databases">
        <authorList>
            <person name="Zhang Y."/>
            <person name="Guo Z."/>
        </authorList>
    </citation>
    <scope>NUCLEOTIDE SEQUENCE</scope>
</reference>
<dbReference type="Gene3D" id="6.10.140.1230">
    <property type="match status" value="1"/>
</dbReference>
<dbReference type="Proteomes" id="UP000017246">
    <property type="component" value="Unassembled WGS sequence"/>
</dbReference>
<reference evidence="1" key="1">
    <citation type="journal article" date="2013" name="Nature">
        <title>The genomes of four tapeworm species reveal adaptations to parasitism.</title>
        <authorList>
            <person name="Tsai I.J."/>
            <person name="Zarowiecki M."/>
            <person name="Holroyd N."/>
            <person name="Garciarrubio A."/>
            <person name="Sanchez-Flores A."/>
            <person name="Brooks K.L."/>
            <person name="Tracey A."/>
            <person name="Bobes R.J."/>
            <person name="Fragoso G."/>
            <person name="Sciutto E."/>
            <person name="Aslett M."/>
            <person name="Beasley H."/>
            <person name="Bennett H.M."/>
            <person name="Cai J."/>
            <person name="Camicia F."/>
            <person name="Clark R."/>
            <person name="Cucher M."/>
            <person name="De Silva N."/>
            <person name="Day T.A."/>
            <person name="Deplazes P."/>
            <person name="Estrada K."/>
            <person name="Fernandez C."/>
            <person name="Holland P.W."/>
            <person name="Hou J."/>
            <person name="Hu S."/>
            <person name="Huckvale T."/>
            <person name="Hung S.S."/>
            <person name="Kamenetzky L."/>
            <person name="Keane J.A."/>
            <person name="Kiss F."/>
            <person name="Koziol U."/>
            <person name="Lambert O."/>
            <person name="Liu K."/>
            <person name="Luo X."/>
            <person name="Luo Y."/>
            <person name="Macchiaroli N."/>
            <person name="Nichol S."/>
            <person name="Paps J."/>
            <person name="Parkinson J."/>
            <person name="Pouchkina-Stantcheva N."/>
            <person name="Riddiford N."/>
            <person name="Rosenzvit M."/>
            <person name="Salinas G."/>
            <person name="Wasmuth J.D."/>
            <person name="Zamanian M."/>
            <person name="Zheng Y."/>
            <person name="Cai X."/>
            <person name="Soberon X."/>
            <person name="Olson P.D."/>
            <person name="Laclette J.P."/>
            <person name="Brehm K."/>
            <person name="Berriman M."/>
            <person name="Garciarrubio A."/>
            <person name="Bobes R.J."/>
            <person name="Fragoso G."/>
            <person name="Sanchez-Flores A."/>
            <person name="Estrada K."/>
            <person name="Cevallos M.A."/>
            <person name="Morett E."/>
            <person name="Gonzalez V."/>
            <person name="Portillo T."/>
            <person name="Ochoa-Leyva A."/>
            <person name="Jose M.V."/>
            <person name="Sciutto E."/>
            <person name="Landa A."/>
            <person name="Jimenez L."/>
            <person name="Valdes V."/>
            <person name="Carrero J.C."/>
            <person name="Larralde C."/>
            <person name="Morales-Montor J."/>
            <person name="Limon-Lason J."/>
            <person name="Soberon X."/>
            <person name="Laclette J.P."/>
        </authorList>
    </citation>
    <scope>NUCLEOTIDE SEQUENCE [LARGE SCALE GENOMIC DNA]</scope>
</reference>
<evidence type="ECO:0000313" key="2">
    <source>
        <dbReference type="Proteomes" id="UP000017246"/>
    </source>
</evidence>
<dbReference type="AlphaFoldDB" id="A0A0S4MNK7"/>
<organism evidence="1 2">
    <name type="scientific">Echinococcus multilocularis</name>
    <name type="common">Fox tapeworm</name>
    <dbReference type="NCBI Taxonomy" id="6211"/>
    <lineage>
        <taxon>Eukaryota</taxon>
        <taxon>Metazoa</taxon>
        <taxon>Spiralia</taxon>
        <taxon>Lophotrochozoa</taxon>
        <taxon>Platyhelminthes</taxon>
        <taxon>Cestoda</taxon>
        <taxon>Eucestoda</taxon>
        <taxon>Cyclophyllidea</taxon>
        <taxon>Taeniidae</taxon>
        <taxon>Echinococcus</taxon>
    </lineage>
</organism>
<sequence length="126" mass="13485">MRCNLPKELMKLGLMSEMVGEWVESVLNQPKEMEEMAQAEVGKIYVELTNDAISKAPDSVTDTLSTGTLRPTNFANDNLHDYVHVLPPSCGHCVSRGGGNVITSTLVAALQSANASALSACKHVKA</sequence>
<protein>
    <submittedName>
        <fullName evidence="1">Charged multivesicular body protein 3</fullName>
    </submittedName>
</protein>
<dbReference type="OMA" id="GIGMECE"/>
<keyword evidence="2" id="KW-1185">Reference proteome</keyword>
<accession>A0A0S4MNK7</accession>
<evidence type="ECO:0000313" key="1">
    <source>
        <dbReference type="EMBL" id="CUT98430.1"/>
    </source>
</evidence>